<comment type="similarity">
    <text evidence="2 9">Belongs to the cytochrome P450 family.</text>
</comment>
<keyword evidence="7 9" id="KW-0503">Monooxygenase</keyword>
<dbReference type="EMBL" id="JARPUR010000003">
    <property type="protein sequence ID" value="KAK4880254.1"/>
    <property type="molecule type" value="Genomic_DNA"/>
</dbReference>
<evidence type="ECO:0000256" key="3">
    <source>
        <dbReference type="ARBA" id="ARBA00022617"/>
    </source>
</evidence>
<dbReference type="PROSITE" id="PS00086">
    <property type="entry name" value="CYTOCHROME_P450"/>
    <property type="match status" value="1"/>
</dbReference>
<proteinExistence type="inferred from homology"/>
<keyword evidence="5 9" id="KW-0560">Oxidoreductase</keyword>
<dbReference type="PRINTS" id="PR00385">
    <property type="entry name" value="P450"/>
</dbReference>
<evidence type="ECO:0000256" key="1">
    <source>
        <dbReference type="ARBA" id="ARBA00001971"/>
    </source>
</evidence>
<dbReference type="InterPro" id="IPR036396">
    <property type="entry name" value="Cyt_P450_sf"/>
</dbReference>
<dbReference type="InterPro" id="IPR002401">
    <property type="entry name" value="Cyt_P450_E_grp-I"/>
</dbReference>
<name>A0AAN7PAA2_9COLE</name>
<comment type="cofactor">
    <cofactor evidence="1 8">
        <name>heme</name>
        <dbReference type="ChEBI" id="CHEBI:30413"/>
    </cofactor>
</comment>
<accession>A0AAN7PAA2</accession>
<dbReference type="AlphaFoldDB" id="A0AAN7PAA2"/>
<dbReference type="CDD" id="cd20628">
    <property type="entry name" value="CYP4"/>
    <property type="match status" value="1"/>
</dbReference>
<dbReference type="GO" id="GO:0020037">
    <property type="term" value="F:heme binding"/>
    <property type="evidence" value="ECO:0007669"/>
    <property type="project" value="InterPro"/>
</dbReference>
<dbReference type="GO" id="GO:0016705">
    <property type="term" value="F:oxidoreductase activity, acting on paired donors, with incorporation or reduction of molecular oxygen"/>
    <property type="evidence" value="ECO:0007669"/>
    <property type="project" value="InterPro"/>
</dbReference>
<evidence type="ECO:0000313" key="11">
    <source>
        <dbReference type="Proteomes" id="UP001353858"/>
    </source>
</evidence>
<dbReference type="GO" id="GO:0004497">
    <property type="term" value="F:monooxygenase activity"/>
    <property type="evidence" value="ECO:0007669"/>
    <property type="project" value="UniProtKB-KW"/>
</dbReference>
<evidence type="ECO:0000313" key="10">
    <source>
        <dbReference type="EMBL" id="KAK4880254.1"/>
    </source>
</evidence>
<evidence type="ECO:0000256" key="6">
    <source>
        <dbReference type="ARBA" id="ARBA00023004"/>
    </source>
</evidence>
<evidence type="ECO:0000256" key="2">
    <source>
        <dbReference type="ARBA" id="ARBA00010617"/>
    </source>
</evidence>
<dbReference type="Proteomes" id="UP001353858">
    <property type="component" value="Unassembled WGS sequence"/>
</dbReference>
<evidence type="ECO:0000256" key="4">
    <source>
        <dbReference type="ARBA" id="ARBA00022723"/>
    </source>
</evidence>
<dbReference type="InterPro" id="IPR001128">
    <property type="entry name" value="Cyt_P450"/>
</dbReference>
<dbReference type="Pfam" id="PF00067">
    <property type="entry name" value="p450"/>
    <property type="match status" value="1"/>
</dbReference>
<dbReference type="PRINTS" id="PR00463">
    <property type="entry name" value="EP450I"/>
</dbReference>
<dbReference type="SUPFAM" id="SSF48264">
    <property type="entry name" value="Cytochrome P450"/>
    <property type="match status" value="1"/>
</dbReference>
<organism evidence="10 11">
    <name type="scientific">Aquatica leii</name>
    <dbReference type="NCBI Taxonomy" id="1421715"/>
    <lineage>
        <taxon>Eukaryota</taxon>
        <taxon>Metazoa</taxon>
        <taxon>Ecdysozoa</taxon>
        <taxon>Arthropoda</taxon>
        <taxon>Hexapoda</taxon>
        <taxon>Insecta</taxon>
        <taxon>Pterygota</taxon>
        <taxon>Neoptera</taxon>
        <taxon>Endopterygota</taxon>
        <taxon>Coleoptera</taxon>
        <taxon>Polyphaga</taxon>
        <taxon>Elateriformia</taxon>
        <taxon>Elateroidea</taxon>
        <taxon>Lampyridae</taxon>
        <taxon>Luciolinae</taxon>
        <taxon>Aquatica</taxon>
    </lineage>
</organism>
<dbReference type="InterPro" id="IPR017972">
    <property type="entry name" value="Cyt_P450_CS"/>
</dbReference>
<evidence type="ECO:0008006" key="12">
    <source>
        <dbReference type="Google" id="ProtNLM"/>
    </source>
</evidence>
<keyword evidence="3 8" id="KW-0349">Heme</keyword>
<protein>
    <recommendedName>
        <fullName evidence="12">Cytochrome P450</fullName>
    </recommendedName>
</protein>
<keyword evidence="4 8" id="KW-0479">Metal-binding</keyword>
<sequence>MVEFIVTSNTILKKSYDYNFLHLWLGMGLITSFGNQWRQQRKLLTPAFHFKILERFVDVFNSQAKTLAEILNLNKHEPINILSYATLYTLDVICEATMNISLNAQINPNSSYVRSVKELCRIMTERVFSLKMWNVFFRLSKDSYKEQEAVDVLHTLRDTVIENRIKEFESMKSSGVEELIDLKSKKKVPFLDLILTTTIDGKSMPQEEIRSHVDTFIFSGHDTTSIGLSFTLYCLSKHQEIQNKVFAEINSVLNSDNGKVPSYENLQKMKYLEQVVKEALRMYPPVPFFSRILTEDVTYEDKILPKDLVLVVFVFNLHYNPVLFPNPEVFDPERFNAENSKNITLCSYIPFSAGPRNCIGQKFAMLEIKAAVCKILQTFKLLPVVEHEPVLCANAVLSSQNGLPIRFVKRKNQLD</sequence>
<evidence type="ECO:0000256" key="9">
    <source>
        <dbReference type="RuleBase" id="RU000461"/>
    </source>
</evidence>
<keyword evidence="11" id="KW-1185">Reference proteome</keyword>
<dbReference type="PANTHER" id="PTHR24291:SF187">
    <property type="entry name" value="CYTOCHROME P450 4AE1-RELATED"/>
    <property type="match status" value="1"/>
</dbReference>
<gene>
    <name evidence="10" type="ORF">RN001_008400</name>
</gene>
<evidence type="ECO:0000256" key="8">
    <source>
        <dbReference type="PIRSR" id="PIRSR602401-1"/>
    </source>
</evidence>
<dbReference type="InterPro" id="IPR050196">
    <property type="entry name" value="Cytochrome_P450_Monoox"/>
</dbReference>
<dbReference type="Gene3D" id="1.10.630.10">
    <property type="entry name" value="Cytochrome P450"/>
    <property type="match status" value="1"/>
</dbReference>
<feature type="binding site" description="axial binding residue" evidence="8">
    <location>
        <position position="358"/>
    </location>
    <ligand>
        <name>heme</name>
        <dbReference type="ChEBI" id="CHEBI:30413"/>
    </ligand>
    <ligandPart>
        <name>Fe</name>
        <dbReference type="ChEBI" id="CHEBI:18248"/>
    </ligandPart>
</feature>
<evidence type="ECO:0000256" key="5">
    <source>
        <dbReference type="ARBA" id="ARBA00023002"/>
    </source>
</evidence>
<dbReference type="PANTHER" id="PTHR24291">
    <property type="entry name" value="CYTOCHROME P450 FAMILY 4"/>
    <property type="match status" value="1"/>
</dbReference>
<evidence type="ECO:0000256" key="7">
    <source>
        <dbReference type="ARBA" id="ARBA00023033"/>
    </source>
</evidence>
<keyword evidence="6 8" id="KW-0408">Iron</keyword>
<dbReference type="GO" id="GO:0005506">
    <property type="term" value="F:iron ion binding"/>
    <property type="evidence" value="ECO:0007669"/>
    <property type="project" value="InterPro"/>
</dbReference>
<reference evidence="11" key="1">
    <citation type="submission" date="2023-01" db="EMBL/GenBank/DDBJ databases">
        <title>Key to firefly adult light organ development and bioluminescence: homeobox transcription factors regulate luciferase expression and transportation to peroxisome.</title>
        <authorList>
            <person name="Fu X."/>
        </authorList>
    </citation>
    <scope>NUCLEOTIDE SEQUENCE [LARGE SCALE GENOMIC DNA]</scope>
</reference>
<comment type="caution">
    <text evidence="10">The sequence shown here is derived from an EMBL/GenBank/DDBJ whole genome shotgun (WGS) entry which is preliminary data.</text>
</comment>